<dbReference type="Proteomes" id="UP000887565">
    <property type="component" value="Unplaced"/>
</dbReference>
<sequence length="116" mass="12612">MFDIERDSGKLLNGEATSAYFPLSTTKSGLNKSKSQPIRNCLKEIAPKPSPTPHLNLNQFVQNSTFLTSATIDNEISRSSNTAFVLIPIKSISSNNILNCQSFSDKASSILATFSI</sequence>
<protein>
    <submittedName>
        <fullName evidence="2">Uncharacterized protein</fullName>
    </submittedName>
</protein>
<name>A0A915IJK7_ROMCU</name>
<reference evidence="2" key="1">
    <citation type="submission" date="2022-11" db="UniProtKB">
        <authorList>
            <consortium name="WormBaseParasite"/>
        </authorList>
    </citation>
    <scope>IDENTIFICATION</scope>
</reference>
<keyword evidence="1" id="KW-1185">Reference proteome</keyword>
<dbReference type="AlphaFoldDB" id="A0A915IJK7"/>
<organism evidence="1 2">
    <name type="scientific">Romanomermis culicivorax</name>
    <name type="common">Nematode worm</name>
    <dbReference type="NCBI Taxonomy" id="13658"/>
    <lineage>
        <taxon>Eukaryota</taxon>
        <taxon>Metazoa</taxon>
        <taxon>Ecdysozoa</taxon>
        <taxon>Nematoda</taxon>
        <taxon>Enoplea</taxon>
        <taxon>Dorylaimia</taxon>
        <taxon>Mermithida</taxon>
        <taxon>Mermithoidea</taxon>
        <taxon>Mermithidae</taxon>
        <taxon>Romanomermis</taxon>
    </lineage>
</organism>
<proteinExistence type="predicted"/>
<evidence type="ECO:0000313" key="2">
    <source>
        <dbReference type="WBParaSite" id="nRc.2.0.1.t14044-RA"/>
    </source>
</evidence>
<dbReference type="WBParaSite" id="nRc.2.0.1.t14044-RA">
    <property type="protein sequence ID" value="nRc.2.0.1.t14044-RA"/>
    <property type="gene ID" value="nRc.2.0.1.g14044"/>
</dbReference>
<evidence type="ECO:0000313" key="1">
    <source>
        <dbReference type="Proteomes" id="UP000887565"/>
    </source>
</evidence>
<accession>A0A915IJK7</accession>